<evidence type="ECO:0000313" key="2">
    <source>
        <dbReference type="EMBL" id="CAI0455833.1"/>
    </source>
</evidence>
<evidence type="ECO:0000256" key="1">
    <source>
        <dbReference type="SAM" id="MobiDB-lite"/>
    </source>
</evidence>
<feature type="region of interest" description="Disordered" evidence="1">
    <location>
        <begin position="331"/>
        <end position="387"/>
    </location>
</feature>
<dbReference type="Proteomes" id="UP001154282">
    <property type="component" value="Unassembled WGS sequence"/>
</dbReference>
<reference evidence="2" key="1">
    <citation type="submission" date="2022-08" db="EMBL/GenBank/DDBJ databases">
        <authorList>
            <person name="Gutierrez-Valencia J."/>
        </authorList>
    </citation>
    <scope>NUCLEOTIDE SEQUENCE</scope>
</reference>
<dbReference type="AlphaFoldDB" id="A0AAV0NBD9"/>
<dbReference type="EMBL" id="CAMGYJ010000008">
    <property type="protein sequence ID" value="CAI0455833.1"/>
    <property type="molecule type" value="Genomic_DNA"/>
</dbReference>
<gene>
    <name evidence="2" type="ORF">LITE_LOCUS32517</name>
</gene>
<keyword evidence="3" id="KW-1185">Reference proteome</keyword>
<proteinExistence type="predicted"/>
<protein>
    <submittedName>
        <fullName evidence="2">Uncharacterized protein</fullName>
    </submittedName>
</protein>
<feature type="compositionally biased region" description="Basic and acidic residues" evidence="1">
    <location>
        <begin position="361"/>
        <end position="387"/>
    </location>
</feature>
<comment type="caution">
    <text evidence="2">The sequence shown here is derived from an EMBL/GenBank/DDBJ whole genome shotgun (WGS) entry which is preliminary data.</text>
</comment>
<name>A0AAV0NBD9_9ROSI</name>
<evidence type="ECO:0000313" key="3">
    <source>
        <dbReference type="Proteomes" id="UP001154282"/>
    </source>
</evidence>
<accession>A0AAV0NBD9</accession>
<organism evidence="2 3">
    <name type="scientific">Linum tenue</name>
    <dbReference type="NCBI Taxonomy" id="586396"/>
    <lineage>
        <taxon>Eukaryota</taxon>
        <taxon>Viridiplantae</taxon>
        <taxon>Streptophyta</taxon>
        <taxon>Embryophyta</taxon>
        <taxon>Tracheophyta</taxon>
        <taxon>Spermatophyta</taxon>
        <taxon>Magnoliopsida</taxon>
        <taxon>eudicotyledons</taxon>
        <taxon>Gunneridae</taxon>
        <taxon>Pentapetalae</taxon>
        <taxon>rosids</taxon>
        <taxon>fabids</taxon>
        <taxon>Malpighiales</taxon>
        <taxon>Linaceae</taxon>
        <taxon>Linum</taxon>
    </lineage>
</organism>
<sequence>MAPFEFNSTTHFLASYDSTTIDVYELMISSTSSPPSAVRATDCKLVTIIATCSRDQLEENQYDALKLFDEEIAGRDLRNLAEDLSQSHFYVNPLGNTFIDVSGGGGGFVDPAFGVQFFRLNDTFNWSQYGAVRPPPPSSVANLWDTRHGFPCRSGEKSEAIVDYKKQLKEKDEKLGELKTQLKSNTIDLESAKRDLEKYQKWCYDFSPVRCWVPSFKEEAIDAFWLLDEDCGGLPPPPTVQVWNADGKFDAENWWCIKANRRMQGGGETTMLVYYDGDFDYAVIDNPMTSRKERVSVPYKVKNGEFAADRNFSLGYFPFTWETPVELVPSLERGHGGGDGVQPSPLAHGDDGDGGGVLRTCVEEEHGDGDDVHEMREPSPLAREQELEGPWMERESWTCDEHLLQPTLHHKFTTQN</sequence>